<evidence type="ECO:0000256" key="1">
    <source>
        <dbReference type="ARBA" id="ARBA00022729"/>
    </source>
</evidence>
<dbReference type="Gene3D" id="3.40.50.1980">
    <property type="entry name" value="Nitrogenase molybdenum iron protein domain"/>
    <property type="match status" value="2"/>
</dbReference>
<dbReference type="InterPro" id="IPR002491">
    <property type="entry name" value="ABC_transptr_periplasmic_BD"/>
</dbReference>
<dbReference type="PANTHER" id="PTHR30535:SF35">
    <property type="entry name" value="PERIPLASMIC BINDING PROTEIN"/>
    <property type="match status" value="1"/>
</dbReference>
<proteinExistence type="predicted"/>
<dbReference type="Pfam" id="PF01497">
    <property type="entry name" value="Peripla_BP_2"/>
    <property type="match status" value="1"/>
</dbReference>
<gene>
    <name evidence="3" type="ORF">SAMN05421823_104388</name>
</gene>
<reference evidence="3 4" key="1">
    <citation type="submission" date="2016-10" db="EMBL/GenBank/DDBJ databases">
        <authorList>
            <person name="de Groot N.N."/>
        </authorList>
    </citation>
    <scope>NUCLEOTIDE SEQUENCE [LARGE SCALE GENOMIC DNA]</scope>
    <source>
        <strain evidence="3 4">DSM 25186</strain>
    </source>
</reference>
<protein>
    <submittedName>
        <fullName evidence="3">Substrate-binding protein</fullName>
    </submittedName>
</protein>
<dbReference type="AlphaFoldDB" id="A0A1G9HCD1"/>
<keyword evidence="1" id="KW-0732">Signal</keyword>
<dbReference type="NCBIfam" id="NF038402">
    <property type="entry name" value="TroA_like"/>
    <property type="match status" value="1"/>
</dbReference>
<evidence type="ECO:0000313" key="3">
    <source>
        <dbReference type="EMBL" id="SDL10522.1"/>
    </source>
</evidence>
<name>A0A1G9HCD1_9BACT</name>
<dbReference type="InterPro" id="IPR054828">
    <property type="entry name" value="Vit_B12_bind_prot"/>
</dbReference>
<dbReference type="InterPro" id="IPR050902">
    <property type="entry name" value="ABC_Transporter_SBP"/>
</dbReference>
<feature type="domain" description="Fe/B12 periplasmic-binding" evidence="2">
    <location>
        <begin position="21"/>
        <end position="264"/>
    </location>
</feature>
<dbReference type="SUPFAM" id="SSF53807">
    <property type="entry name" value="Helical backbone' metal receptor"/>
    <property type="match status" value="1"/>
</dbReference>
<evidence type="ECO:0000313" key="4">
    <source>
        <dbReference type="Proteomes" id="UP000198510"/>
    </source>
</evidence>
<dbReference type="PROSITE" id="PS50983">
    <property type="entry name" value="FE_B12_PBP"/>
    <property type="match status" value="1"/>
</dbReference>
<dbReference type="Proteomes" id="UP000198510">
    <property type="component" value="Unassembled WGS sequence"/>
</dbReference>
<organism evidence="3 4">
    <name type="scientific">Catalinimonas alkaloidigena</name>
    <dbReference type="NCBI Taxonomy" id="1075417"/>
    <lineage>
        <taxon>Bacteria</taxon>
        <taxon>Pseudomonadati</taxon>
        <taxon>Bacteroidota</taxon>
        <taxon>Cytophagia</taxon>
        <taxon>Cytophagales</taxon>
        <taxon>Catalimonadaceae</taxon>
        <taxon>Catalinimonas</taxon>
    </lineage>
</organism>
<evidence type="ECO:0000259" key="2">
    <source>
        <dbReference type="PROSITE" id="PS50983"/>
    </source>
</evidence>
<dbReference type="STRING" id="1075417.SAMN05421823_104388"/>
<sequence length="265" mass="29248">MIRPVVDQMGRCVAVPQRPQRIVSLVPSQTELLLDLGAPVVGRTKFCVHPADHVTAIPVVGGTKQYRFDTIASLQPDLIIGNKEENEREGIEQLAARYPVWMSDIASLDDALRMIRAVGDLVAQPGRATALADEIARDFATLSPSAGVRSRVAYLIWKAPMMVAGQGTFIHEVLTWAGWANAFGDLPRYPEITPDELTAARPDHIFLSSEPYPFGEKHRVEFQTLCPAASVHLVDGELFSWYGSRLRHAVAYLRALRTTLAANHD</sequence>
<dbReference type="RefSeq" id="WP_089682460.1">
    <property type="nucleotide sequence ID" value="NZ_FNFO01000004.1"/>
</dbReference>
<dbReference type="PANTHER" id="PTHR30535">
    <property type="entry name" value="VITAMIN B12-BINDING PROTEIN"/>
    <property type="match status" value="1"/>
</dbReference>
<keyword evidence="4" id="KW-1185">Reference proteome</keyword>
<accession>A0A1G9HCD1</accession>
<dbReference type="EMBL" id="FNFO01000004">
    <property type="protein sequence ID" value="SDL10522.1"/>
    <property type="molecule type" value="Genomic_DNA"/>
</dbReference>
<dbReference type="OrthoDB" id="9816357at2"/>